<name>A0A5D8ZDQ6_9FLAO</name>
<dbReference type="Gene3D" id="1.10.10.60">
    <property type="entry name" value="Homeodomain-like"/>
    <property type="match status" value="2"/>
</dbReference>
<keyword evidence="5" id="KW-1185">Reference proteome</keyword>
<dbReference type="SUPFAM" id="SSF48452">
    <property type="entry name" value="TPR-like"/>
    <property type="match status" value="1"/>
</dbReference>
<dbReference type="AlphaFoldDB" id="A0A5D8ZDQ6"/>
<dbReference type="GO" id="GO:0043565">
    <property type="term" value="F:sequence-specific DNA binding"/>
    <property type="evidence" value="ECO:0007669"/>
    <property type="project" value="InterPro"/>
</dbReference>
<evidence type="ECO:0000256" key="2">
    <source>
        <dbReference type="SAM" id="Phobius"/>
    </source>
</evidence>
<comment type="caution">
    <text evidence="4">The sequence shown here is derived from an EMBL/GenBank/DDBJ whole genome shotgun (WGS) entry which is preliminary data.</text>
</comment>
<feature type="domain" description="HTH araC/xylS-type" evidence="3">
    <location>
        <begin position="411"/>
        <end position="519"/>
    </location>
</feature>
<evidence type="ECO:0000259" key="3">
    <source>
        <dbReference type="PROSITE" id="PS01124"/>
    </source>
</evidence>
<accession>A0A5D8ZDQ6</accession>
<keyword evidence="2" id="KW-0472">Membrane</keyword>
<dbReference type="InterPro" id="IPR011990">
    <property type="entry name" value="TPR-like_helical_dom_sf"/>
</dbReference>
<gene>
    <name evidence="4" type="ORF">FW781_19145</name>
</gene>
<dbReference type="PROSITE" id="PS01124">
    <property type="entry name" value="HTH_ARAC_FAMILY_2"/>
    <property type="match status" value="1"/>
</dbReference>
<feature type="transmembrane region" description="Helical" evidence="2">
    <location>
        <begin position="342"/>
        <end position="361"/>
    </location>
</feature>
<sequence>MINNSIRTRSFILFCTVKIVFAFSQHSLKEQNASFDRFCQAIKKNEKKRPSDQIIRIGDSLYKASSDNWQQISSSFVTIQGYEMQNNWNKALKVALKADSIAQKKNLILLKPRTTAVLGSLYGNLRLYSKSIGYLSKAEQLANHLNKEEALVNKSLIYQRISAVYQKQKNYDKALAFNLKALNIIDNLKKEFPSNDYATTQIPVLLNLGVNYHNLGQYELSNRFYRKGFKSIIGSENNFYLSYFYIKYAANEIKLKNTDSALFYIEKSKVLASKFEDKTLQFEIDSRLSEYYFLKNDLKKSDSIKNKLLEGYKDRTQSEMLAIQDIIHTNEKKIIGESRNTSIFIVISVILAITSLLLYFFHQFQRRKIKIHFENIIQDFQNGKLLEAKTSQKKEDNTASKKTQLPEKKIEELLQRLDTFEKKNEFTTKNLTISNMASLFKTNTKYISYILQEYRGMNFNDYLNHVRIKYIIQKIINNPEYLNYKIDYLAEVSGYSSHSRFAQMFKKEIKLSPSEFISQLSKKNK</sequence>
<dbReference type="RefSeq" id="WP_149388889.1">
    <property type="nucleotide sequence ID" value="NZ_VTRU01000006.1"/>
</dbReference>
<dbReference type="InterPro" id="IPR018060">
    <property type="entry name" value="HTH_AraC"/>
</dbReference>
<proteinExistence type="predicted"/>
<dbReference type="GO" id="GO:0003700">
    <property type="term" value="F:DNA-binding transcription factor activity"/>
    <property type="evidence" value="ECO:0007669"/>
    <property type="project" value="InterPro"/>
</dbReference>
<organism evidence="4 5">
    <name type="scientific">Chryseobacterium panacisoli</name>
    <dbReference type="NCBI Taxonomy" id="1807141"/>
    <lineage>
        <taxon>Bacteria</taxon>
        <taxon>Pseudomonadati</taxon>
        <taxon>Bacteroidota</taxon>
        <taxon>Flavobacteriia</taxon>
        <taxon>Flavobacteriales</taxon>
        <taxon>Weeksellaceae</taxon>
        <taxon>Chryseobacterium group</taxon>
        <taxon>Chryseobacterium</taxon>
    </lineage>
</organism>
<keyword evidence="2" id="KW-1133">Transmembrane helix</keyword>
<dbReference type="EMBL" id="VTRU01000006">
    <property type="protein sequence ID" value="TZF93085.1"/>
    <property type="molecule type" value="Genomic_DNA"/>
</dbReference>
<keyword evidence="2" id="KW-0812">Transmembrane</keyword>
<dbReference type="Gene3D" id="1.25.40.10">
    <property type="entry name" value="Tetratricopeptide repeat domain"/>
    <property type="match status" value="2"/>
</dbReference>
<dbReference type="Pfam" id="PF12833">
    <property type="entry name" value="HTH_18"/>
    <property type="match status" value="1"/>
</dbReference>
<evidence type="ECO:0000313" key="5">
    <source>
        <dbReference type="Proteomes" id="UP000323884"/>
    </source>
</evidence>
<dbReference type="PANTHER" id="PTHR43280">
    <property type="entry name" value="ARAC-FAMILY TRANSCRIPTIONAL REGULATOR"/>
    <property type="match status" value="1"/>
</dbReference>
<dbReference type="Proteomes" id="UP000323884">
    <property type="component" value="Unassembled WGS sequence"/>
</dbReference>
<dbReference type="OrthoDB" id="5295174at2"/>
<dbReference type="SMART" id="SM00342">
    <property type="entry name" value="HTH_ARAC"/>
    <property type="match status" value="1"/>
</dbReference>
<evidence type="ECO:0000313" key="4">
    <source>
        <dbReference type="EMBL" id="TZF93085.1"/>
    </source>
</evidence>
<keyword evidence="1" id="KW-0238">DNA-binding</keyword>
<dbReference type="PANTHER" id="PTHR43280:SF28">
    <property type="entry name" value="HTH-TYPE TRANSCRIPTIONAL ACTIVATOR RHAS"/>
    <property type="match status" value="1"/>
</dbReference>
<evidence type="ECO:0000256" key="1">
    <source>
        <dbReference type="ARBA" id="ARBA00023125"/>
    </source>
</evidence>
<reference evidence="4 5" key="1">
    <citation type="submission" date="2019-08" db="EMBL/GenBank/DDBJ databases">
        <title>Draft genome sequence of Chryseobacterium sp. Gsoil 183.</title>
        <authorList>
            <person name="Im W.-T."/>
        </authorList>
    </citation>
    <scope>NUCLEOTIDE SEQUENCE [LARGE SCALE GENOMIC DNA]</scope>
    <source>
        <strain evidence="4 5">Gsoil 183</strain>
    </source>
</reference>
<protein>
    <submittedName>
        <fullName evidence="4">Helix-turn-helix domain-containing protein</fullName>
    </submittedName>
</protein>